<dbReference type="Gene3D" id="1.10.3470.10">
    <property type="entry name" value="ABC transporter involved in vitamin B12 uptake, BtuC"/>
    <property type="match status" value="1"/>
</dbReference>
<evidence type="ECO:0000256" key="1">
    <source>
        <dbReference type="ARBA" id="ARBA00004651"/>
    </source>
</evidence>
<gene>
    <name evidence="9" type="ORF">CTB96_05075</name>
</gene>
<keyword evidence="5 8" id="KW-0812">Transmembrane</keyword>
<dbReference type="OrthoDB" id="4455417at2"/>
<evidence type="ECO:0000256" key="3">
    <source>
        <dbReference type="ARBA" id="ARBA00022448"/>
    </source>
</evidence>
<evidence type="ECO:0000256" key="5">
    <source>
        <dbReference type="ARBA" id="ARBA00022692"/>
    </source>
</evidence>
<dbReference type="GO" id="GO:0022857">
    <property type="term" value="F:transmembrane transporter activity"/>
    <property type="evidence" value="ECO:0007669"/>
    <property type="project" value="InterPro"/>
</dbReference>
<dbReference type="SUPFAM" id="SSF81345">
    <property type="entry name" value="ABC transporter involved in vitamin B12 uptake, BtuC"/>
    <property type="match status" value="1"/>
</dbReference>
<organism evidence="9 10">
    <name type="scientific">Cryobacterium arcticum</name>
    <dbReference type="NCBI Taxonomy" id="670052"/>
    <lineage>
        <taxon>Bacteria</taxon>
        <taxon>Bacillati</taxon>
        <taxon>Actinomycetota</taxon>
        <taxon>Actinomycetes</taxon>
        <taxon>Micrococcales</taxon>
        <taxon>Microbacteriaceae</taxon>
        <taxon>Cryobacterium</taxon>
    </lineage>
</organism>
<dbReference type="GO" id="GO:0033214">
    <property type="term" value="P:siderophore-iron import into cell"/>
    <property type="evidence" value="ECO:0007669"/>
    <property type="project" value="TreeGrafter"/>
</dbReference>
<reference evidence="9 10" key="1">
    <citation type="submission" date="2018-05" db="EMBL/GenBank/DDBJ databases">
        <title>Genetic diversity of glacier-inhabiting Cryobacterium bacteria in China and description of Cryobacterium mengkeensis sp. nov. and Arthrobacter glacialis sp. nov.</title>
        <authorList>
            <person name="Liu Q."/>
            <person name="Xin Y.-H."/>
        </authorList>
    </citation>
    <scope>NUCLEOTIDE SEQUENCE [LARGE SCALE GENOMIC DNA]</scope>
    <source>
        <strain evidence="9 10">SK-1</strain>
    </source>
</reference>
<dbReference type="GO" id="GO:0005886">
    <property type="term" value="C:plasma membrane"/>
    <property type="evidence" value="ECO:0007669"/>
    <property type="project" value="UniProtKB-SubCell"/>
</dbReference>
<comment type="subcellular location">
    <subcellularLocation>
        <location evidence="1">Cell membrane</location>
        <topology evidence="1">Multi-pass membrane protein</topology>
    </subcellularLocation>
</comment>
<comment type="caution">
    <text evidence="9">The sequence shown here is derived from an EMBL/GenBank/DDBJ whole genome shotgun (WGS) entry which is preliminary data.</text>
</comment>
<dbReference type="InterPro" id="IPR000522">
    <property type="entry name" value="ABC_transptr_permease_BtuC"/>
</dbReference>
<protein>
    <submittedName>
        <fullName evidence="9">Iron-enterobactin ABC transporter permease</fullName>
    </submittedName>
</protein>
<dbReference type="AlphaFoldDB" id="A0A317ZYS6"/>
<evidence type="ECO:0000313" key="9">
    <source>
        <dbReference type="EMBL" id="PXA72434.1"/>
    </source>
</evidence>
<feature type="transmembrane region" description="Helical" evidence="8">
    <location>
        <begin position="85"/>
        <end position="103"/>
    </location>
</feature>
<keyword evidence="7 8" id="KW-0472">Membrane</keyword>
<accession>A0A317ZYS6</accession>
<keyword evidence="6 8" id="KW-1133">Transmembrane helix</keyword>
<comment type="similarity">
    <text evidence="2">Belongs to the binding-protein-dependent transport system permease family. FecCD subfamily.</text>
</comment>
<feature type="transmembrane region" description="Helical" evidence="8">
    <location>
        <begin position="261"/>
        <end position="285"/>
    </location>
</feature>
<feature type="transmembrane region" description="Helical" evidence="8">
    <location>
        <begin position="167"/>
        <end position="187"/>
    </location>
</feature>
<feature type="transmembrane region" description="Helical" evidence="8">
    <location>
        <begin position="141"/>
        <end position="160"/>
    </location>
</feature>
<dbReference type="PANTHER" id="PTHR30472:SF24">
    <property type="entry name" value="FERRIC ENTEROBACTIN TRANSPORT SYSTEM PERMEASE PROTEIN FEPG"/>
    <property type="match status" value="1"/>
</dbReference>
<feature type="transmembrane region" description="Helical" evidence="8">
    <location>
        <begin position="325"/>
        <end position="346"/>
    </location>
</feature>
<dbReference type="PANTHER" id="PTHR30472">
    <property type="entry name" value="FERRIC ENTEROBACTIN TRANSPORT SYSTEM PERMEASE PROTEIN"/>
    <property type="match status" value="1"/>
</dbReference>
<dbReference type="EMBL" id="QHLY01000005">
    <property type="protein sequence ID" value="PXA72434.1"/>
    <property type="molecule type" value="Genomic_DNA"/>
</dbReference>
<dbReference type="InterPro" id="IPR037294">
    <property type="entry name" value="ABC_BtuC-like"/>
</dbReference>
<evidence type="ECO:0000256" key="4">
    <source>
        <dbReference type="ARBA" id="ARBA00022475"/>
    </source>
</evidence>
<name>A0A317ZYS6_9MICO</name>
<feature type="transmembrane region" description="Helical" evidence="8">
    <location>
        <begin position="115"/>
        <end position="135"/>
    </location>
</feature>
<evidence type="ECO:0000313" key="10">
    <source>
        <dbReference type="Proteomes" id="UP000246722"/>
    </source>
</evidence>
<dbReference type="FunFam" id="1.10.3470.10:FF:000001">
    <property type="entry name" value="Vitamin B12 ABC transporter permease BtuC"/>
    <property type="match status" value="1"/>
</dbReference>
<feature type="transmembrane region" description="Helical" evidence="8">
    <location>
        <begin position="30"/>
        <end position="51"/>
    </location>
</feature>
<dbReference type="CDD" id="cd06550">
    <property type="entry name" value="TM_ABC_iron-siderophores_like"/>
    <property type="match status" value="1"/>
</dbReference>
<keyword evidence="10" id="KW-1185">Reference proteome</keyword>
<evidence type="ECO:0000256" key="7">
    <source>
        <dbReference type="ARBA" id="ARBA00023136"/>
    </source>
</evidence>
<keyword evidence="3" id="KW-0813">Transport</keyword>
<evidence type="ECO:0000256" key="8">
    <source>
        <dbReference type="SAM" id="Phobius"/>
    </source>
</evidence>
<proteinExistence type="inferred from homology"/>
<dbReference type="Proteomes" id="UP000246722">
    <property type="component" value="Unassembled WGS sequence"/>
</dbReference>
<evidence type="ECO:0000256" key="6">
    <source>
        <dbReference type="ARBA" id="ARBA00022989"/>
    </source>
</evidence>
<sequence>MRSPEFQAPHHRSTLRRALPGFSLRVDVRLVLVCLALSLATVAVFLVALSVGDYNIPLADVIKTLTGGGTPQSRLVVGEWRLPRALLGIAIGAALGMSGAVFQSLTRNPLGSPDIIGFSTGAYTGGLVVILLFGGGYLQTAAGAVGGGLATAALVYALAYRRGIQGFRLIIVGIGVSATLASVNSWLVTRANVVDAMQAAVWGSGSLNGLGYDQLWPVLGLLLVVSPVLLAHAPALRQLELGDDAARALGVRAEMVRLSSLMWGIVLVAIATAAAGPIAFIALVAPQISRRLTGTATLALLPAAVAGALLLLASDLVAQRAFAPTQLPVGVMTVIVGGAYFVWLLIREGRRQ</sequence>
<keyword evidence="4" id="KW-1003">Cell membrane</keyword>
<evidence type="ECO:0000256" key="2">
    <source>
        <dbReference type="ARBA" id="ARBA00007935"/>
    </source>
</evidence>
<feature type="transmembrane region" description="Helical" evidence="8">
    <location>
        <begin position="292"/>
        <end position="313"/>
    </location>
</feature>
<dbReference type="Pfam" id="PF01032">
    <property type="entry name" value="FecCD"/>
    <property type="match status" value="1"/>
</dbReference>